<dbReference type="GO" id="GO:0006537">
    <property type="term" value="P:glutamate biosynthetic process"/>
    <property type="evidence" value="ECO:0007669"/>
    <property type="project" value="UniProtKB-KW"/>
</dbReference>
<dbReference type="SUPFAM" id="SSF46548">
    <property type="entry name" value="alpha-helical ferredoxin"/>
    <property type="match status" value="1"/>
</dbReference>
<dbReference type="AlphaFoldDB" id="A0A934KN35"/>
<dbReference type="InterPro" id="IPR009051">
    <property type="entry name" value="Helical_ferredxn"/>
</dbReference>
<dbReference type="Gene3D" id="1.10.1060.10">
    <property type="entry name" value="Alpha-helical ferredoxin"/>
    <property type="match status" value="1"/>
</dbReference>
<dbReference type="SUPFAM" id="SSF51971">
    <property type="entry name" value="Nucleotide-binding domain"/>
    <property type="match status" value="1"/>
</dbReference>
<name>A0A934KN35_9BACT</name>
<evidence type="ECO:0000256" key="1">
    <source>
        <dbReference type="ARBA" id="ARBA00022605"/>
    </source>
</evidence>
<proteinExistence type="predicted"/>
<keyword evidence="2" id="KW-0560">Oxidoreductase</keyword>
<dbReference type="InterPro" id="IPR036188">
    <property type="entry name" value="FAD/NAD-bd_sf"/>
</dbReference>
<comment type="caution">
    <text evidence="6">The sequence shown here is derived from an EMBL/GenBank/DDBJ whole genome shotgun (WGS) entry which is preliminary data.</text>
</comment>
<dbReference type="InterPro" id="IPR023753">
    <property type="entry name" value="FAD/NAD-binding_dom"/>
</dbReference>
<protein>
    <submittedName>
        <fullName evidence="6">Glutamate synthase subunit beta</fullName>
    </submittedName>
</protein>
<dbReference type="InterPro" id="IPR028261">
    <property type="entry name" value="DPD_II"/>
</dbReference>
<keyword evidence="1" id="KW-0028">Amino-acid biosynthesis</keyword>
<dbReference type="Gene3D" id="3.40.50.720">
    <property type="entry name" value="NAD(P)-binding Rossmann-like Domain"/>
    <property type="match status" value="1"/>
</dbReference>
<sequence>MGRRDFLEIPRRTSPYRAVGERVRDHGELIHPLPLAAVETQAARCMDCGVPFCHNACPLNNLIPEWNELARRGDWLGALENLETTNNFPEFTGRLCPAPCEPACVLAIDGEPVSIKEIERTAIDTAFAHGWVRPQPPAFRTGRSVAVVGSGPAGLAAAQQLNRAGHRVVVYERADRPGGLLRYGIPDFKMHKSVLDRRLDLLSAEGVCFECGYDCGVDIDGSELLSRHDAVVLAVGAEQPRDVEIPGRHLDGVHLAMPYLTGQNRRVAGDPAAVVSATGRNVVIIGGGDTASDCLGDSHREASASVQQLVIYPEPPQRRPDHNPWPEWPLVLRSHAAHEEGGVRAFGLEVLEFDGDDSGRVRGITVVEVDRGGEAGTTRGLVRRAGTERRIDADLVFLAIGFAGVRPSPLFEQLGVGIEANGRISVDAELRAAPVVVAAGDAVIGAALVVNAIADGRRAAASCHRLLSSVSTLTAAG</sequence>
<dbReference type="Proteomes" id="UP000614410">
    <property type="component" value="Unassembled WGS sequence"/>
</dbReference>
<evidence type="ECO:0000256" key="3">
    <source>
        <dbReference type="ARBA" id="ARBA00023164"/>
    </source>
</evidence>
<dbReference type="Gene3D" id="3.50.50.60">
    <property type="entry name" value="FAD/NAD(P)-binding domain"/>
    <property type="match status" value="1"/>
</dbReference>
<dbReference type="PROSITE" id="PS51379">
    <property type="entry name" value="4FE4S_FER_2"/>
    <property type="match status" value="1"/>
</dbReference>
<accession>A0A934KN35</accession>
<feature type="domain" description="4Fe-4S ferredoxin-type" evidence="5">
    <location>
        <begin position="36"/>
        <end position="67"/>
    </location>
</feature>
<dbReference type="GO" id="GO:0051536">
    <property type="term" value="F:iron-sulfur cluster binding"/>
    <property type="evidence" value="ECO:0007669"/>
    <property type="project" value="InterPro"/>
</dbReference>
<comment type="pathway">
    <text evidence="4">Amino-acid biosynthesis.</text>
</comment>
<evidence type="ECO:0000256" key="2">
    <source>
        <dbReference type="ARBA" id="ARBA00023002"/>
    </source>
</evidence>
<evidence type="ECO:0000259" key="5">
    <source>
        <dbReference type="PROSITE" id="PS51379"/>
    </source>
</evidence>
<dbReference type="Pfam" id="PF07992">
    <property type="entry name" value="Pyr_redox_2"/>
    <property type="match status" value="2"/>
</dbReference>
<reference evidence="6 7" key="1">
    <citation type="submission" date="2020-10" db="EMBL/GenBank/DDBJ databases">
        <title>Ca. Dormibacterota MAGs.</title>
        <authorList>
            <person name="Montgomery K."/>
        </authorList>
    </citation>
    <scope>NUCLEOTIDE SEQUENCE [LARGE SCALE GENOMIC DNA]</scope>
    <source>
        <strain evidence="6">Mitchell_Peninsula_5</strain>
    </source>
</reference>
<evidence type="ECO:0000313" key="6">
    <source>
        <dbReference type="EMBL" id="MBJ7608805.1"/>
    </source>
</evidence>
<dbReference type="InterPro" id="IPR017896">
    <property type="entry name" value="4Fe4S_Fe-S-bd"/>
</dbReference>
<evidence type="ECO:0000313" key="7">
    <source>
        <dbReference type="Proteomes" id="UP000614410"/>
    </source>
</evidence>
<dbReference type="Pfam" id="PF14691">
    <property type="entry name" value="Fer4_20"/>
    <property type="match status" value="1"/>
</dbReference>
<dbReference type="NCBIfam" id="TIGR01317">
    <property type="entry name" value="GOGAT_sm_gam"/>
    <property type="match status" value="1"/>
</dbReference>
<dbReference type="EMBL" id="JAEKNN010000025">
    <property type="protein sequence ID" value="MBJ7608805.1"/>
    <property type="molecule type" value="Genomic_DNA"/>
</dbReference>
<dbReference type="PRINTS" id="PR00419">
    <property type="entry name" value="ADXRDTASE"/>
</dbReference>
<gene>
    <name evidence="6" type="ORF">JF887_05170</name>
</gene>
<evidence type="ECO:0000256" key="4">
    <source>
        <dbReference type="ARBA" id="ARBA00029440"/>
    </source>
</evidence>
<dbReference type="InterPro" id="IPR006005">
    <property type="entry name" value="Glut_synth_ssu1"/>
</dbReference>
<keyword evidence="3" id="KW-0314">Glutamate biosynthesis</keyword>
<dbReference type="InterPro" id="IPR051394">
    <property type="entry name" value="Glutamate_Synthase"/>
</dbReference>
<dbReference type="PANTHER" id="PTHR43100">
    <property type="entry name" value="GLUTAMATE SYNTHASE [NADPH] SMALL CHAIN"/>
    <property type="match status" value="1"/>
</dbReference>
<dbReference type="GO" id="GO:0016639">
    <property type="term" value="F:oxidoreductase activity, acting on the CH-NH2 group of donors, NAD or NADP as acceptor"/>
    <property type="evidence" value="ECO:0007669"/>
    <property type="project" value="InterPro"/>
</dbReference>
<dbReference type="PANTHER" id="PTHR43100:SF3">
    <property type="entry name" value="FAD_NAD(P)-BINDING DOMAIN-CONTAINING PROTEIN"/>
    <property type="match status" value="1"/>
</dbReference>
<organism evidence="6 7">
    <name type="scientific">Candidatus Amunia macphersoniae</name>
    <dbReference type="NCBI Taxonomy" id="3127014"/>
    <lineage>
        <taxon>Bacteria</taxon>
        <taxon>Bacillati</taxon>
        <taxon>Candidatus Dormiibacterota</taxon>
        <taxon>Candidatus Dormibacteria</taxon>
        <taxon>Candidatus Aeolococcales</taxon>
        <taxon>Candidatus Aeolococcaceae</taxon>
        <taxon>Candidatus Amunia</taxon>
    </lineage>
</organism>